<dbReference type="PROSITE" id="PS51462">
    <property type="entry name" value="NUDIX"/>
    <property type="match status" value="1"/>
</dbReference>
<gene>
    <name evidence="4" type="ORF">I2488_17580</name>
</gene>
<dbReference type="PROSITE" id="PS00893">
    <property type="entry name" value="NUDIX_BOX"/>
    <property type="match status" value="1"/>
</dbReference>
<dbReference type="InterPro" id="IPR000086">
    <property type="entry name" value="NUDIX_hydrolase_dom"/>
</dbReference>
<protein>
    <submittedName>
        <fullName evidence="4">NUDIX domain-containing protein</fullName>
    </submittedName>
</protein>
<dbReference type="EMBL" id="JADQDC010000016">
    <property type="protein sequence ID" value="MBF9152817.1"/>
    <property type="molecule type" value="Genomic_DNA"/>
</dbReference>
<comment type="cofactor">
    <cofactor evidence="1">
        <name>Mg(2+)</name>
        <dbReference type="ChEBI" id="CHEBI:18420"/>
    </cofactor>
</comment>
<evidence type="ECO:0000313" key="5">
    <source>
        <dbReference type="Proteomes" id="UP000600799"/>
    </source>
</evidence>
<dbReference type="RefSeq" id="WP_196277087.1">
    <property type="nucleotide sequence ID" value="NZ_JADQDC010000016.1"/>
</dbReference>
<dbReference type="Gene3D" id="3.90.79.10">
    <property type="entry name" value="Nucleoside Triphosphate Pyrophosphohydrolase"/>
    <property type="match status" value="1"/>
</dbReference>
<sequence>MLHFLPGPLHRLLLRSAHAVRLWYWRATRKRVRGCNVIAANAAGEVLLVRHSYHARESWMLPGGGLGRDEGPEATAARELLEETGCRLETPRHLGTVLLDRKGWTNAIELVAGTTTDEPVADGREIAEARFFPARALPDNTVRSVREMIARWLADQNGNSA</sequence>
<keyword evidence="2" id="KW-0378">Hydrolase</keyword>
<comment type="caution">
    <text evidence="4">The sequence shown here is derived from an EMBL/GenBank/DDBJ whole genome shotgun (WGS) entry which is preliminary data.</text>
</comment>
<evidence type="ECO:0000256" key="1">
    <source>
        <dbReference type="ARBA" id="ARBA00001946"/>
    </source>
</evidence>
<dbReference type="Proteomes" id="UP000600799">
    <property type="component" value="Unassembled WGS sequence"/>
</dbReference>
<dbReference type="InterPro" id="IPR020084">
    <property type="entry name" value="NUDIX_hydrolase_CS"/>
</dbReference>
<feature type="domain" description="Nudix hydrolase" evidence="3">
    <location>
        <begin position="30"/>
        <end position="155"/>
    </location>
</feature>
<proteinExistence type="predicted"/>
<keyword evidence="5" id="KW-1185">Reference proteome</keyword>
<evidence type="ECO:0000259" key="3">
    <source>
        <dbReference type="PROSITE" id="PS51462"/>
    </source>
</evidence>
<evidence type="ECO:0000313" key="4">
    <source>
        <dbReference type="EMBL" id="MBF9152817.1"/>
    </source>
</evidence>
<dbReference type="PANTHER" id="PTHR43046">
    <property type="entry name" value="GDP-MANNOSE MANNOSYL HYDROLASE"/>
    <property type="match status" value="1"/>
</dbReference>
<accession>A0ABS0HKQ3</accession>
<dbReference type="Pfam" id="PF00293">
    <property type="entry name" value="NUDIX"/>
    <property type="match status" value="1"/>
</dbReference>
<reference evidence="4 5" key="1">
    <citation type="submission" date="2020-11" db="EMBL/GenBank/DDBJ databases">
        <title>The genome sequence of Novosphingobium sp. 1Y9A.</title>
        <authorList>
            <person name="Liu Y."/>
        </authorList>
    </citation>
    <scope>NUCLEOTIDE SEQUENCE [LARGE SCALE GENOMIC DNA]</scope>
    <source>
        <strain evidence="4 5">1Y9A</strain>
    </source>
</reference>
<dbReference type="PANTHER" id="PTHR43046:SF14">
    <property type="entry name" value="MUTT_NUDIX FAMILY PROTEIN"/>
    <property type="match status" value="1"/>
</dbReference>
<dbReference type="SUPFAM" id="SSF55811">
    <property type="entry name" value="Nudix"/>
    <property type="match status" value="1"/>
</dbReference>
<dbReference type="InterPro" id="IPR015797">
    <property type="entry name" value="NUDIX_hydrolase-like_dom_sf"/>
</dbReference>
<name>A0ABS0HKQ3_9SPHN</name>
<organism evidence="4 5">
    <name type="scientific">Novosphingobium jiangmenense</name>
    <dbReference type="NCBI Taxonomy" id="2791981"/>
    <lineage>
        <taxon>Bacteria</taxon>
        <taxon>Pseudomonadati</taxon>
        <taxon>Pseudomonadota</taxon>
        <taxon>Alphaproteobacteria</taxon>
        <taxon>Sphingomonadales</taxon>
        <taxon>Sphingomonadaceae</taxon>
        <taxon>Novosphingobium</taxon>
    </lineage>
</organism>
<evidence type="ECO:0000256" key="2">
    <source>
        <dbReference type="ARBA" id="ARBA00022801"/>
    </source>
</evidence>